<organism evidence="1 3">
    <name type="scientific">Archangium gephyra</name>
    <dbReference type="NCBI Taxonomy" id="48"/>
    <lineage>
        <taxon>Bacteria</taxon>
        <taxon>Pseudomonadati</taxon>
        <taxon>Myxococcota</taxon>
        <taxon>Myxococcia</taxon>
        <taxon>Myxococcales</taxon>
        <taxon>Cystobacterineae</taxon>
        <taxon>Archangiaceae</taxon>
        <taxon>Archangium</taxon>
    </lineage>
</organism>
<sequence>MNVMNVQHPYDPRQAFPLLSAFGMEGDVEDGLTASHRPVLAAELSRQTQERPLEPQAPGQEDGLVWVSPVAPEHPVVRRVEGFLGLWGRWASARVANEELGDALELIHKLAGVGVPAWMLYAQAGVSAFWALVHTVQDAALRLTGRQRVER</sequence>
<gene>
    <name evidence="1" type="ORF">AA314_00213</name>
    <name evidence="2" type="ORF">ATI61_12217</name>
</gene>
<evidence type="ECO:0000313" key="2">
    <source>
        <dbReference type="EMBL" id="REG20317.1"/>
    </source>
</evidence>
<accession>A0AAC8TAA2</accession>
<evidence type="ECO:0000313" key="1">
    <source>
        <dbReference type="EMBL" id="AKI98586.1"/>
    </source>
</evidence>
<evidence type="ECO:0000313" key="3">
    <source>
        <dbReference type="Proteomes" id="UP000035579"/>
    </source>
</evidence>
<dbReference type="KEGG" id="age:AA314_00213"/>
<dbReference type="EMBL" id="QUMU01000022">
    <property type="protein sequence ID" value="REG20317.1"/>
    <property type="molecule type" value="Genomic_DNA"/>
</dbReference>
<dbReference type="AlphaFoldDB" id="A0AAC8TAA2"/>
<dbReference type="RefSeq" id="WP_047853908.1">
    <property type="nucleotide sequence ID" value="NZ_CP011509.1"/>
</dbReference>
<keyword evidence="4" id="KW-1185">Reference proteome</keyword>
<dbReference type="Proteomes" id="UP000256345">
    <property type="component" value="Unassembled WGS sequence"/>
</dbReference>
<protein>
    <submittedName>
        <fullName evidence="1">Uncharacterized protein</fullName>
    </submittedName>
</protein>
<name>A0AAC8TAA2_9BACT</name>
<reference evidence="1 3" key="1">
    <citation type="submission" date="2015-05" db="EMBL/GenBank/DDBJ databases">
        <title>Genome assembly of Archangium gephyra DSM 2261.</title>
        <authorList>
            <person name="Sharma G."/>
            <person name="Subramanian S."/>
        </authorList>
    </citation>
    <scope>NUCLEOTIDE SEQUENCE [LARGE SCALE GENOMIC DNA]</scope>
    <source>
        <strain evidence="1 3">DSM 2261</strain>
    </source>
</reference>
<reference evidence="2 4" key="2">
    <citation type="submission" date="2018-08" db="EMBL/GenBank/DDBJ databases">
        <title>Genomic Encyclopedia of Archaeal and Bacterial Type Strains, Phase II (KMG-II): from individual species to whole genera.</title>
        <authorList>
            <person name="Goeker M."/>
        </authorList>
    </citation>
    <scope>NUCLEOTIDE SEQUENCE [LARGE SCALE GENOMIC DNA]</scope>
    <source>
        <strain evidence="2 4">DSM 2261</strain>
    </source>
</reference>
<proteinExistence type="predicted"/>
<dbReference type="EMBL" id="CP011509">
    <property type="protein sequence ID" value="AKI98586.1"/>
    <property type="molecule type" value="Genomic_DNA"/>
</dbReference>
<evidence type="ECO:0000313" key="4">
    <source>
        <dbReference type="Proteomes" id="UP000256345"/>
    </source>
</evidence>
<dbReference type="Proteomes" id="UP000035579">
    <property type="component" value="Chromosome"/>
</dbReference>